<dbReference type="PANTHER" id="PTHR33169">
    <property type="entry name" value="PADR-FAMILY TRANSCRIPTIONAL REGULATOR"/>
    <property type="match status" value="1"/>
</dbReference>
<dbReference type="InterPro" id="IPR036388">
    <property type="entry name" value="WH-like_DNA-bd_sf"/>
</dbReference>
<dbReference type="InterPro" id="IPR036390">
    <property type="entry name" value="WH_DNA-bd_sf"/>
</dbReference>
<feature type="domain" description="Transcription regulator PadR N-terminal" evidence="1">
    <location>
        <begin position="18"/>
        <end position="87"/>
    </location>
</feature>
<dbReference type="Pfam" id="PF03551">
    <property type="entry name" value="PadR"/>
    <property type="match status" value="1"/>
</dbReference>
<dbReference type="Proteomes" id="UP000058305">
    <property type="component" value="Chromosome"/>
</dbReference>
<dbReference type="EMBL" id="CP014145">
    <property type="protein sequence ID" value="AMB60131.1"/>
    <property type="molecule type" value="Genomic_DNA"/>
</dbReference>
<dbReference type="Gene3D" id="1.10.10.10">
    <property type="entry name" value="Winged helix-like DNA-binding domain superfamily/Winged helix DNA-binding domain"/>
    <property type="match status" value="1"/>
</dbReference>
<organism evidence="2 3">
    <name type="scientific">Microterricola viridarii</name>
    <dbReference type="NCBI Taxonomy" id="412690"/>
    <lineage>
        <taxon>Bacteria</taxon>
        <taxon>Bacillati</taxon>
        <taxon>Actinomycetota</taxon>
        <taxon>Actinomycetes</taxon>
        <taxon>Micrococcales</taxon>
        <taxon>Microbacteriaceae</taxon>
        <taxon>Microterricola</taxon>
    </lineage>
</organism>
<dbReference type="InterPro" id="IPR052509">
    <property type="entry name" value="Metal_resp_DNA-bind_regulator"/>
</dbReference>
<reference evidence="3" key="2">
    <citation type="submission" date="2016-01" db="EMBL/GenBank/DDBJ databases">
        <title>First complete genome sequence of a species in the genus Microterricola, an extremophilic cold active enzyme producing strain ERGS5:02 isolated from Sikkim Himalaya.</title>
        <authorList>
            <person name="Kumar R."/>
            <person name="Singh D."/>
            <person name="Swarnkar M.K."/>
        </authorList>
    </citation>
    <scope>NUCLEOTIDE SEQUENCE [LARGE SCALE GENOMIC DNA]</scope>
    <source>
        <strain evidence="3">ERGS5:02</strain>
    </source>
</reference>
<dbReference type="KEGG" id="mvd:AWU67_16100"/>
<sequence>MSEDVGAQLRKGVVEPCILGLLAREPMYGWQLSEQLVAHGMIASIGTLYPILGRLRAQGLVSSFDEASPAGPVRKFYELTDAGRDRLGAFRQQWAPFSATVHQLVGAPDQRKDDSHD</sequence>
<keyword evidence="3" id="KW-1185">Reference proteome</keyword>
<proteinExistence type="predicted"/>
<name>A0A0Y0Q9F2_9MICO</name>
<protein>
    <submittedName>
        <fullName evidence="2">PadR family transcriptional regulator</fullName>
    </submittedName>
</protein>
<gene>
    <name evidence="2" type="ORF">AWU67_16100</name>
</gene>
<accession>A0A0Y0Q9F2</accession>
<dbReference type="RefSeq" id="WP_067231430.1">
    <property type="nucleotide sequence ID" value="NZ_CP014145.1"/>
</dbReference>
<dbReference type="InterPro" id="IPR005149">
    <property type="entry name" value="Tscrpt_reg_PadR_N"/>
</dbReference>
<dbReference type="OrthoDB" id="122286at2"/>
<dbReference type="AlphaFoldDB" id="A0A0Y0Q9F2"/>
<evidence type="ECO:0000313" key="2">
    <source>
        <dbReference type="EMBL" id="AMB60131.1"/>
    </source>
</evidence>
<dbReference type="PANTHER" id="PTHR33169:SF14">
    <property type="entry name" value="TRANSCRIPTIONAL REGULATOR RV3488"/>
    <property type="match status" value="1"/>
</dbReference>
<reference evidence="2 3" key="1">
    <citation type="journal article" date="2016" name="J. Biotechnol.">
        <title>First complete genome sequence of a species in the genus Microterricola, an extremophilic cold active enzyme producing bacterial strain ERGS5:02 isolated from Sikkim Himalaya.</title>
        <authorList>
            <person name="Himanshu"/>
            <person name="Swarnkar M.K."/>
            <person name="Singh D."/>
            <person name="Kumar R."/>
        </authorList>
    </citation>
    <scope>NUCLEOTIDE SEQUENCE [LARGE SCALE GENOMIC DNA]</scope>
    <source>
        <strain evidence="2 3">ERGS5:02</strain>
    </source>
</reference>
<evidence type="ECO:0000313" key="3">
    <source>
        <dbReference type="Proteomes" id="UP000058305"/>
    </source>
</evidence>
<dbReference type="SUPFAM" id="SSF46785">
    <property type="entry name" value="Winged helix' DNA-binding domain"/>
    <property type="match status" value="1"/>
</dbReference>
<evidence type="ECO:0000259" key="1">
    <source>
        <dbReference type="Pfam" id="PF03551"/>
    </source>
</evidence>